<sequence length="83" mass="9009">MSYKAVLGILDRILAWVQVLLKGGVCGAKWGSTGRVVCTLGILKRTAVVGSSLAPDVVISPQRLYLWPFWNATQLLVPVLTRS</sequence>
<evidence type="ECO:0000313" key="3">
    <source>
        <dbReference type="Proteomes" id="UP000027195"/>
    </source>
</evidence>
<protein>
    <recommendedName>
        <fullName evidence="4">Secreted protein</fullName>
    </recommendedName>
</protein>
<organism evidence="2 3">
    <name type="scientific">Botryobasidium botryosum (strain FD-172 SS1)</name>
    <dbReference type="NCBI Taxonomy" id="930990"/>
    <lineage>
        <taxon>Eukaryota</taxon>
        <taxon>Fungi</taxon>
        <taxon>Dikarya</taxon>
        <taxon>Basidiomycota</taxon>
        <taxon>Agaricomycotina</taxon>
        <taxon>Agaricomycetes</taxon>
        <taxon>Cantharellales</taxon>
        <taxon>Botryobasidiaceae</taxon>
        <taxon>Botryobasidium</taxon>
    </lineage>
</organism>
<dbReference type="AlphaFoldDB" id="A0A067MLV9"/>
<evidence type="ECO:0000313" key="2">
    <source>
        <dbReference type="EMBL" id="KDQ12576.1"/>
    </source>
</evidence>
<dbReference type="HOGENOM" id="CLU_2542280_0_0_1"/>
<gene>
    <name evidence="2" type="ORF">BOTBODRAFT_34307</name>
</gene>
<keyword evidence="3" id="KW-1185">Reference proteome</keyword>
<feature type="chain" id="PRO_5001644810" description="Secreted protein" evidence="1">
    <location>
        <begin position="28"/>
        <end position="83"/>
    </location>
</feature>
<dbReference type="Proteomes" id="UP000027195">
    <property type="component" value="Unassembled WGS sequence"/>
</dbReference>
<keyword evidence="1" id="KW-0732">Signal</keyword>
<name>A0A067MLV9_BOTB1</name>
<evidence type="ECO:0008006" key="4">
    <source>
        <dbReference type="Google" id="ProtNLM"/>
    </source>
</evidence>
<feature type="signal peptide" evidence="1">
    <location>
        <begin position="1"/>
        <end position="27"/>
    </location>
</feature>
<dbReference type="EMBL" id="KL198049">
    <property type="protein sequence ID" value="KDQ12576.1"/>
    <property type="molecule type" value="Genomic_DNA"/>
</dbReference>
<accession>A0A067MLV9</accession>
<dbReference type="InParanoid" id="A0A067MLV9"/>
<dbReference type="OrthoDB" id="442352at2759"/>
<evidence type="ECO:0000256" key="1">
    <source>
        <dbReference type="SAM" id="SignalP"/>
    </source>
</evidence>
<reference evidence="3" key="1">
    <citation type="journal article" date="2014" name="Proc. Natl. Acad. Sci. U.S.A.">
        <title>Extensive sampling of basidiomycete genomes demonstrates inadequacy of the white-rot/brown-rot paradigm for wood decay fungi.</title>
        <authorList>
            <person name="Riley R."/>
            <person name="Salamov A.A."/>
            <person name="Brown D.W."/>
            <person name="Nagy L.G."/>
            <person name="Floudas D."/>
            <person name="Held B.W."/>
            <person name="Levasseur A."/>
            <person name="Lombard V."/>
            <person name="Morin E."/>
            <person name="Otillar R."/>
            <person name="Lindquist E.A."/>
            <person name="Sun H."/>
            <person name="LaButti K.M."/>
            <person name="Schmutz J."/>
            <person name="Jabbour D."/>
            <person name="Luo H."/>
            <person name="Baker S.E."/>
            <person name="Pisabarro A.G."/>
            <person name="Walton J.D."/>
            <person name="Blanchette R.A."/>
            <person name="Henrissat B."/>
            <person name="Martin F."/>
            <person name="Cullen D."/>
            <person name="Hibbett D.S."/>
            <person name="Grigoriev I.V."/>
        </authorList>
    </citation>
    <scope>NUCLEOTIDE SEQUENCE [LARGE SCALE GENOMIC DNA]</scope>
    <source>
        <strain evidence="3">FD-172 SS1</strain>
    </source>
</reference>
<proteinExistence type="predicted"/>